<accession>A0A0N4UUM1</accession>
<dbReference type="GO" id="GO:0005375">
    <property type="term" value="F:copper ion transmembrane transporter activity"/>
    <property type="evidence" value="ECO:0007669"/>
    <property type="project" value="UniProtKB-UniRule"/>
</dbReference>
<gene>
    <name evidence="5" type="ORF">EVEC_LOCUS805</name>
</gene>
<proteinExistence type="inferred from homology"/>
<dbReference type="EMBL" id="UXUI01007139">
    <property type="protein sequence ID" value="VDD85662.1"/>
    <property type="molecule type" value="Genomic_DNA"/>
</dbReference>
<dbReference type="Pfam" id="PF04145">
    <property type="entry name" value="Ctr"/>
    <property type="match status" value="1"/>
</dbReference>
<dbReference type="Proteomes" id="UP000274131">
    <property type="component" value="Unassembled WGS sequence"/>
</dbReference>
<evidence type="ECO:0000256" key="1">
    <source>
        <dbReference type="ARBA" id="ARBA00022692"/>
    </source>
</evidence>
<dbReference type="WBParaSite" id="EVEC_0000109701-mRNA-1">
    <property type="protein sequence ID" value="EVEC_0000109701-mRNA-1"/>
    <property type="gene ID" value="EVEC_0000109701"/>
</dbReference>
<evidence type="ECO:0000313" key="5">
    <source>
        <dbReference type="EMBL" id="VDD85662.1"/>
    </source>
</evidence>
<keyword evidence="4" id="KW-0406">Ion transport</keyword>
<dbReference type="GO" id="GO:0016020">
    <property type="term" value="C:membrane"/>
    <property type="evidence" value="ECO:0007669"/>
    <property type="project" value="UniProtKB-SubCell"/>
</dbReference>
<keyword evidence="3 4" id="KW-0472">Membrane</keyword>
<comment type="subcellular location">
    <subcellularLocation>
        <location evidence="4">Membrane</location>
        <topology evidence="4">Multi-pass membrane protein</topology>
    </subcellularLocation>
</comment>
<evidence type="ECO:0000256" key="4">
    <source>
        <dbReference type="RuleBase" id="RU367022"/>
    </source>
</evidence>
<evidence type="ECO:0000313" key="7">
    <source>
        <dbReference type="WBParaSite" id="EVEC_0000109701-mRNA-1"/>
    </source>
</evidence>
<dbReference type="AlphaFoldDB" id="A0A0N4UUM1"/>
<name>A0A0N4UUM1_ENTVE</name>
<keyword evidence="4" id="KW-0187">Copper transport</keyword>
<keyword evidence="4" id="KW-0186">Copper</keyword>
<evidence type="ECO:0000313" key="6">
    <source>
        <dbReference type="Proteomes" id="UP000274131"/>
    </source>
</evidence>
<evidence type="ECO:0000256" key="3">
    <source>
        <dbReference type="ARBA" id="ARBA00023136"/>
    </source>
</evidence>
<feature type="transmembrane region" description="Helical" evidence="4">
    <location>
        <begin position="28"/>
        <end position="47"/>
    </location>
</feature>
<keyword evidence="1 4" id="KW-0812">Transmembrane</keyword>
<keyword evidence="6" id="KW-1185">Reference proteome</keyword>
<comment type="similarity">
    <text evidence="4">Belongs to the copper transporter (Ctr) (TC 1.A.56) family. SLC31A subfamily.</text>
</comment>
<keyword evidence="2 4" id="KW-1133">Transmembrane helix</keyword>
<reference evidence="5 6" key="2">
    <citation type="submission" date="2018-10" db="EMBL/GenBank/DDBJ databases">
        <authorList>
            <consortium name="Pathogen Informatics"/>
        </authorList>
    </citation>
    <scope>NUCLEOTIDE SEQUENCE [LARGE SCALE GENOMIC DNA]</scope>
</reference>
<organism evidence="7">
    <name type="scientific">Enterobius vermicularis</name>
    <name type="common">Human pinworm</name>
    <dbReference type="NCBI Taxonomy" id="51028"/>
    <lineage>
        <taxon>Eukaryota</taxon>
        <taxon>Metazoa</taxon>
        <taxon>Ecdysozoa</taxon>
        <taxon>Nematoda</taxon>
        <taxon>Chromadorea</taxon>
        <taxon>Rhabditida</taxon>
        <taxon>Spirurina</taxon>
        <taxon>Oxyuridomorpha</taxon>
        <taxon>Oxyuroidea</taxon>
        <taxon>Oxyuridae</taxon>
        <taxon>Enterobius</taxon>
    </lineage>
</organism>
<dbReference type="InterPro" id="IPR007274">
    <property type="entry name" value="Cop_transporter"/>
</dbReference>
<dbReference type="PANTHER" id="PTHR12483">
    <property type="entry name" value="SOLUTE CARRIER FAMILY 31 COPPER TRANSPORTERS"/>
    <property type="match status" value="1"/>
</dbReference>
<evidence type="ECO:0000256" key="2">
    <source>
        <dbReference type="ARBA" id="ARBA00022989"/>
    </source>
</evidence>
<dbReference type="OrthoDB" id="161814at2759"/>
<protein>
    <recommendedName>
        <fullName evidence="4">Copper transport protein</fullName>
    </recommendedName>
</protein>
<sequence length="164" mass="18347">MSDMMSMTLHGGNREFILFKFWKTGSTLGMGASLIIVILMCILFEALKALRVFLAKIHFIKRHEIARTVSANIAEVRADRMDSTSNDALNFPPLLRFAGHGRVFTPYRILQAFLYAVQVTLAYVLMLVVMTFNLWLLIAVVVGEAIGYFLFTGEPIVSDCSSSC</sequence>
<keyword evidence="4" id="KW-0813">Transport</keyword>
<dbReference type="PANTHER" id="PTHR12483:SF106">
    <property type="entry name" value="COPPER TRANSPORT PROTEIN"/>
    <property type="match status" value="1"/>
</dbReference>
<reference evidence="7" key="1">
    <citation type="submission" date="2017-02" db="UniProtKB">
        <authorList>
            <consortium name="WormBaseParasite"/>
        </authorList>
    </citation>
    <scope>IDENTIFICATION</scope>
</reference>